<feature type="compositionally biased region" description="Basic and acidic residues" evidence="9">
    <location>
        <begin position="2763"/>
        <end position="2775"/>
    </location>
</feature>
<name>A0ABD3TSX4_9LAMI</name>
<feature type="domain" description="Helicase ATP-binding" evidence="10">
    <location>
        <begin position="284"/>
        <end position="451"/>
    </location>
</feature>
<dbReference type="InterPro" id="IPR011709">
    <property type="entry name" value="DEAD-box_helicase_OB_fold"/>
</dbReference>
<dbReference type="Pfam" id="PF04408">
    <property type="entry name" value="WHD_HA2"/>
    <property type="match status" value="1"/>
</dbReference>
<dbReference type="SMART" id="SM00487">
    <property type="entry name" value="DEXDc"/>
    <property type="match status" value="1"/>
</dbReference>
<evidence type="ECO:0000313" key="13">
    <source>
        <dbReference type="Proteomes" id="UP001634393"/>
    </source>
</evidence>
<feature type="compositionally biased region" description="Pro residues" evidence="9">
    <location>
        <begin position="2920"/>
        <end position="2932"/>
    </location>
</feature>
<dbReference type="Pfam" id="PF21010">
    <property type="entry name" value="HA2_C"/>
    <property type="match status" value="1"/>
</dbReference>
<dbReference type="InterPro" id="IPR059023">
    <property type="entry name" value="RNA_hel_CTD"/>
</dbReference>
<dbReference type="FunFam" id="3.40.50.300:FF:000526">
    <property type="entry name" value="DExH-box ATP-dependent RNA helicase DExH3"/>
    <property type="match status" value="1"/>
</dbReference>
<evidence type="ECO:0000256" key="4">
    <source>
        <dbReference type="ARBA" id="ARBA00022806"/>
    </source>
</evidence>
<feature type="compositionally biased region" description="Polar residues" evidence="9">
    <location>
        <begin position="2545"/>
        <end position="2556"/>
    </location>
</feature>
<accession>A0ABD3TSX4</accession>
<feature type="region of interest" description="Disordered" evidence="9">
    <location>
        <begin position="3032"/>
        <end position="3053"/>
    </location>
</feature>
<comment type="catalytic activity">
    <reaction evidence="7">
        <text>ATP + H2O = ADP + phosphate + H(+)</text>
        <dbReference type="Rhea" id="RHEA:13065"/>
        <dbReference type="ChEBI" id="CHEBI:15377"/>
        <dbReference type="ChEBI" id="CHEBI:15378"/>
        <dbReference type="ChEBI" id="CHEBI:30616"/>
        <dbReference type="ChEBI" id="CHEBI:43474"/>
        <dbReference type="ChEBI" id="CHEBI:456216"/>
        <dbReference type="EC" id="3.6.4.13"/>
    </reaction>
</comment>
<feature type="compositionally biased region" description="Polar residues" evidence="9">
    <location>
        <begin position="3091"/>
        <end position="3124"/>
    </location>
</feature>
<dbReference type="SMART" id="SM00847">
    <property type="entry name" value="HA2"/>
    <property type="match status" value="1"/>
</dbReference>
<evidence type="ECO:0000313" key="12">
    <source>
        <dbReference type="EMBL" id="KAL3839353.1"/>
    </source>
</evidence>
<keyword evidence="2" id="KW-0547">Nucleotide-binding</keyword>
<keyword evidence="5" id="KW-0067">ATP-binding</keyword>
<feature type="compositionally biased region" description="Polar residues" evidence="9">
    <location>
        <begin position="2893"/>
        <end position="2904"/>
    </location>
</feature>
<feature type="compositionally biased region" description="Polar residues" evidence="9">
    <location>
        <begin position="2719"/>
        <end position="2736"/>
    </location>
</feature>
<evidence type="ECO:0000256" key="8">
    <source>
        <dbReference type="ARBA" id="ARBA00060772"/>
    </source>
</evidence>
<evidence type="ECO:0000256" key="3">
    <source>
        <dbReference type="ARBA" id="ARBA00022801"/>
    </source>
</evidence>
<dbReference type="InterPro" id="IPR048333">
    <property type="entry name" value="HA2_WH"/>
</dbReference>
<feature type="region of interest" description="Disordered" evidence="9">
    <location>
        <begin position="2699"/>
        <end position="2788"/>
    </location>
</feature>
<evidence type="ECO:0000256" key="6">
    <source>
        <dbReference type="ARBA" id="ARBA00022884"/>
    </source>
</evidence>
<evidence type="ECO:0000256" key="5">
    <source>
        <dbReference type="ARBA" id="ARBA00022840"/>
    </source>
</evidence>
<evidence type="ECO:0000259" key="11">
    <source>
        <dbReference type="PROSITE" id="PS51194"/>
    </source>
</evidence>
<dbReference type="InterPro" id="IPR027417">
    <property type="entry name" value="P-loop_NTPase"/>
</dbReference>
<evidence type="ECO:0000259" key="10">
    <source>
        <dbReference type="PROSITE" id="PS51192"/>
    </source>
</evidence>
<dbReference type="FunFam" id="1.20.120.1080:FF:000002">
    <property type="entry name" value="Putative ATP-dependent RNA helicase DHX36"/>
    <property type="match status" value="1"/>
</dbReference>
<dbReference type="Pfam" id="PF00270">
    <property type="entry name" value="DEAD"/>
    <property type="match status" value="1"/>
</dbReference>
<comment type="similarity">
    <text evidence="8">Belongs to the DExH box helicase family.</text>
</comment>
<dbReference type="InterPro" id="IPR026736">
    <property type="entry name" value="Virilizer"/>
</dbReference>
<reference evidence="12 13" key="1">
    <citation type="submission" date="2024-12" db="EMBL/GenBank/DDBJ databases">
        <title>The unique morphological basis and parallel evolutionary history of personate flowers in Penstemon.</title>
        <authorList>
            <person name="Depatie T.H."/>
            <person name="Wessinger C.A."/>
        </authorList>
    </citation>
    <scope>NUCLEOTIDE SEQUENCE [LARGE SCALE GENOMIC DNA]</scope>
    <source>
        <strain evidence="12">WTNN_2</strain>
        <tissue evidence="12">Leaf</tissue>
    </source>
</reference>
<organism evidence="12 13">
    <name type="scientific">Penstemon smallii</name>
    <dbReference type="NCBI Taxonomy" id="265156"/>
    <lineage>
        <taxon>Eukaryota</taxon>
        <taxon>Viridiplantae</taxon>
        <taxon>Streptophyta</taxon>
        <taxon>Embryophyta</taxon>
        <taxon>Tracheophyta</taxon>
        <taxon>Spermatophyta</taxon>
        <taxon>Magnoliopsida</taxon>
        <taxon>eudicotyledons</taxon>
        <taxon>Gunneridae</taxon>
        <taxon>Pentapetalae</taxon>
        <taxon>asterids</taxon>
        <taxon>lamiids</taxon>
        <taxon>Lamiales</taxon>
        <taxon>Plantaginaceae</taxon>
        <taxon>Cheloneae</taxon>
        <taxon>Penstemon</taxon>
    </lineage>
</organism>
<dbReference type="SUPFAM" id="SSF52540">
    <property type="entry name" value="P-loop containing nucleoside triphosphate hydrolases"/>
    <property type="match status" value="1"/>
</dbReference>
<evidence type="ECO:0000256" key="1">
    <source>
        <dbReference type="ARBA" id="ARBA00012552"/>
    </source>
</evidence>
<dbReference type="CDD" id="cd17917">
    <property type="entry name" value="DEXHc_RHA-like"/>
    <property type="match status" value="1"/>
</dbReference>
<dbReference type="FunFam" id="3.40.50.300:FF:000931">
    <property type="entry name" value="DExH-box ATP-dependent RNA helicase DExH1"/>
    <property type="match status" value="1"/>
</dbReference>
<dbReference type="PROSITE" id="PS51194">
    <property type="entry name" value="HELICASE_CTER"/>
    <property type="match status" value="1"/>
</dbReference>
<feature type="compositionally biased region" description="Low complexity" evidence="9">
    <location>
        <begin position="2933"/>
        <end position="2951"/>
    </location>
</feature>
<keyword evidence="4" id="KW-0347">Helicase</keyword>
<feature type="region of interest" description="Disordered" evidence="9">
    <location>
        <begin position="2812"/>
        <end position="2865"/>
    </location>
</feature>
<protein>
    <recommendedName>
        <fullName evidence="1">RNA helicase</fullName>
        <ecNumber evidence="1">3.6.4.13</ecNumber>
    </recommendedName>
</protein>
<feature type="region of interest" description="Disordered" evidence="9">
    <location>
        <begin position="2638"/>
        <end position="2666"/>
    </location>
</feature>
<comment type="caution">
    <text evidence="12">The sequence shown here is derived from an EMBL/GenBank/DDBJ whole genome shotgun (WGS) entry which is preliminary data.</text>
</comment>
<dbReference type="Pfam" id="PF00271">
    <property type="entry name" value="Helicase_C"/>
    <property type="match status" value="1"/>
</dbReference>
<dbReference type="PANTHER" id="PTHR23185">
    <property type="entry name" value="PROTEIN VIRILIZER HOMOLOG"/>
    <property type="match status" value="1"/>
</dbReference>
<feature type="region of interest" description="Disordered" evidence="9">
    <location>
        <begin position="2545"/>
        <end position="2578"/>
    </location>
</feature>
<feature type="compositionally biased region" description="Gly residues" evidence="9">
    <location>
        <begin position="59"/>
        <end position="86"/>
    </location>
</feature>
<dbReference type="GO" id="GO:0003724">
    <property type="term" value="F:RNA helicase activity"/>
    <property type="evidence" value="ECO:0007669"/>
    <property type="project" value="UniProtKB-EC"/>
</dbReference>
<dbReference type="Gene3D" id="3.40.50.300">
    <property type="entry name" value="P-loop containing nucleotide triphosphate hydrolases"/>
    <property type="match status" value="2"/>
</dbReference>
<feature type="compositionally biased region" description="Polar residues" evidence="9">
    <location>
        <begin position="2638"/>
        <end position="2647"/>
    </location>
</feature>
<feature type="domain" description="Helicase C-terminal" evidence="11">
    <location>
        <begin position="529"/>
        <end position="708"/>
    </location>
</feature>
<proteinExistence type="inferred from homology"/>
<evidence type="ECO:0000256" key="2">
    <source>
        <dbReference type="ARBA" id="ARBA00022741"/>
    </source>
</evidence>
<dbReference type="SMART" id="SM00490">
    <property type="entry name" value="HELICc"/>
    <property type="match status" value="1"/>
</dbReference>
<dbReference type="GO" id="GO:0005524">
    <property type="term" value="F:ATP binding"/>
    <property type="evidence" value="ECO:0007669"/>
    <property type="project" value="UniProtKB-KW"/>
</dbReference>
<feature type="compositionally biased region" description="Pro residues" evidence="9">
    <location>
        <begin position="2850"/>
        <end position="2860"/>
    </location>
</feature>
<feature type="compositionally biased region" description="Polar residues" evidence="9">
    <location>
        <begin position="2815"/>
        <end position="2829"/>
    </location>
</feature>
<dbReference type="Pfam" id="PF26026">
    <property type="entry name" value="RNA_hel_CTD"/>
    <property type="match status" value="1"/>
</dbReference>
<dbReference type="PROSITE" id="PS51192">
    <property type="entry name" value="HELICASE_ATP_BIND_1"/>
    <property type="match status" value="1"/>
</dbReference>
<dbReference type="EC" id="3.6.4.13" evidence="1"/>
<feature type="region of interest" description="Disordered" evidence="9">
    <location>
        <begin position="2893"/>
        <end position="2952"/>
    </location>
</feature>
<evidence type="ECO:0000256" key="9">
    <source>
        <dbReference type="SAM" id="MobiDB-lite"/>
    </source>
</evidence>
<feature type="region of interest" description="Disordered" evidence="9">
    <location>
        <begin position="51"/>
        <end position="88"/>
    </location>
</feature>
<dbReference type="Proteomes" id="UP001634393">
    <property type="component" value="Unassembled WGS sequence"/>
</dbReference>
<dbReference type="CDD" id="cd18791">
    <property type="entry name" value="SF2_C_RHA"/>
    <property type="match status" value="1"/>
</dbReference>
<dbReference type="Gene3D" id="1.20.120.1080">
    <property type="match status" value="1"/>
</dbReference>
<sequence length="3169" mass="350919">MPRRLLLLHNSFTHHCFFTLPLFSDVCLLTIGNRNFFKSTRLRISTVTSMSHRPNFQGGRRGGGGRGGGRGGGGGGRGVGRGGGGEQRWWDPVWRAERLRQKAAEMEVMDQNEWWGKIEQMKKGAEQEMVIRHNYSRDDQQILADMAYQLGLYFHAYNKGKALVVSKVPLPNYRADLDERHGSAKTEIKMSTEIEKRVGNLLSNSNGTTSAVNKSSTSSETATVLSSTVQLGKPASVFEIDTAPEALNVELKEKQEKMRESNSVKAMLAFREKLPAFKAKMEFLKAVAANQVLVVSGETGCGKTTQLPQFILEEEIASLRGAKCSIICTQPRRISAISVAARISSERGEKLGETVGYHIRLESKRSAQTRLLFCTTGVLLRQLVQDPNLTGITHLLVDEIHERGMNEDFLLIILRDILPRRPDLRLILMSATINADLFSKYFGNAPNIHIPGLTFPVKEFYLEDILEKTSYNVKSEFDDFPRNSRRGRRKQEAEKDPLTELFEDADIESHYKRYSASTKQSLEAWSGSQLDLGLVEATIEHICRHEDNGAILVFLTGWDDISKLHDKVKANNILGDTNKFLVLPLHGSMPTINQREIFDRPPPNVRKIVLATNIAESSITIDDVVYVIDCGKAKETSYDALNKLACLLPSWISKASAHQRRGRAGRVQPGVCYRLYPRMIHDAMPQYQLPEMLRTPLQELCLHIKSLQLGAISSFLAKSLQPPDPLSVENAIELLKTIGALDDREELTPLGRHLCTLPLDPNIGKMLLMGSIFQCLNPALTIAAALAHRDPFVLPINRKEEADDAKRSFAGIGFVDKSQGAKAYNQYSDDLEMVCAVLCAGLYPNVVQCKRRGKRTALYTKEVGKVDIHPASVNAGVHLFPLPYMVYSEKVKTSSIYIRNTTNISDYSLLMFGGNLIPSKDRDGIEMLGGYLHFSASKTVLDLIRKLRGELDKLLSRKIEEPGLDVTVEGKGVVEAVLELLHSQHVQYSSGGKFRSIRVSAEENMGRPEPCVLYAHTFVHPQLDEYVDEVLFSEPVFITACEFLEQNASSLCPAVKLMGATSPPSFALEVFIQCEGEPRFRRLCLPCLYSHSSSNVLEVEAVVTNHLVVRGSYRSLSMVIYGNTAEDLGQFNIEVDLDSSLTDTVSAVEGNLEDLPPAFRPTKLAIEELVYPLKILSQPVVPLDIPLKLRQFLHLVFRIFDYQDLGVEADNVISSLLSVVSAYAISCSSHKIIHPKQHEIDTLIKVGDTDHTLIEAGNELLRINNMLQSQSGNPSDAESLFLESEAGVPTSKELVDTLHQHYDFLSSTGNVGYPQLSQHKNTILWLSVARLLCSAKEGCFHFVNYSGMKQLGYAFARRMKNSTTLTLLLLGVIEQATRYSIGCEGFLGWWPREDNNIPSGISDGYNQLLKLLLENQRHDVASLATYILQRMRFYEVACRYECAVLSVLGGILATRQVTNTTLDMLASAKLQLRNLLKLLKLSGPIDDPSPVASASRFLILGDAGLLGYKATSDLINLSNCCFSKWDIDSHLLSLLKDRGFLPLSAALLSSSILRNETGHPVDLFVDVVSYIEEIILSLLFCRSGLDFLLHDPEVSSTIICAFRGVADVQKEDFISLRYASVLISKGFFCRPREVSMIIEMHARALIAVDSLSKATPNTEEFLWALWDLCRLSRSECGRQALLVLVNLPEALTVLMTALHSGRELDPVPLNTGASPLNLAIFHSAAEIFEVIVTDSTATSLGSWIDHAKELHMALHSSSPGSTKKDAPARLLEWIDAGVVYHRNGAIGLLRYVAVLASGGDAHMASNSVLASDMMDVDNVVGDASTIPDGNVVDNLIGKRITEKDFPGVILRDSSVAQLTTAFRILAFISDNSVVAATLYDEGAVMVIHAVIINYYLVDEGTEGNSTSDLLLERNREKSLFDLLIPSLVLLINLLQKLQETKKQHRNTKLMNALLQLHRELSPRLGACASDLSHSCPDFALGFGAVCHLLASALACWPVYSWTPGLFHYLLDSLHATSLLALGPKETSSLLCLLNDLFPDESTRLWKNGMPMLSTLRALAVGTLLGSQKEKQINWYLRPGHPEKLVAQLSPQLAKLGDIILQCAISMSVVIQDMLRVFIIRIACLSIDNASTLLKPIISWVSHCLSEPSTLSDVDAYKFYKVFQVHQLLNFLSILLEHPIAKPLFLKEGGFQMLTKLLERCIKTTNSDMKQFPENMSIAKYELSLLSWCVPLFKSISLISDDRASIQNPGLHDRNIPDNFTVAEYATLWSYLLRFCTILPVGRELLACLSALKDMCFSTEGQTGLRSDFVSIQSSTNEDSEAQINASEWKEHPPLLCCWTNLIRSIDSKDLPGVQVAEAINTLCSGALGFCMDGESLNWERVAVIKFLFGVNNENSFENFVEDSRKHIEELTNSLGAETIIETSHDTFPTLYQVKENANLLMLLLQKSSDTEEEVVATIVSGYTLLATPVSSRIHIIADRSMERIEDHALDEFGAKFFWECPENLRDRLTQTGLPMKRKVSSLDGSNRRARGENAVAEASAQNIFSRGSVPVTTPSGPTRRDSFRQRKPNTSRPPSMHVDDYVARERNADGSYSSNVIAVPRIGASSGRPPSIHVDEFMARQRDRQNVGGVAVTDAATQVKPNAQDSNIDTEKSSKPQQLKPDLDDDLQGIDIVFDAEESEPDDKLPFPQPDDNLQQPASVVVEQHSPHSIVEETESDVNESGQFSRLGTPLASNMDENMPEFSSRMSASRPEVPLTREPSVSSEKKFSDQAEDSKSFPIRTPNTIDSSGIASNSGVASSVYMNPSVHFPIDSRTPRNLYSKSNLQQSGSVPLGSGGQQGFHDQRFTSNQPPLPPMPPPSTVSPVLSHNMEPIASQSQFPPGFHVQSEYMSMVASNSKSHGTSSALPDPKFGRSSPGGNTRPPPPLPPTPPPYLTNSSPLSSLKNSTSQSPQYFQNVSNSELQQTSVAPSMLTSYPPPPLMQPMLFRPGSMPANLYVNSFAPQHGDNLHSVSQNLPMSLPPSVHQIPNLTQLQPLQPPQIPRPPPQYLRPPVPASPQLEQAMSMSQGSLQMPAQQQPQVVSPAHVYYQNQQQENVSHSLQQQQIDRSQRNMNPPPNEGTSQQQDPGMSLQEYFRSPEAIQSLLSDRDKLCQLLEQHPKLMQMLQERLGHL</sequence>
<feature type="region of interest" description="Disordered" evidence="9">
    <location>
        <begin position="3091"/>
        <end position="3125"/>
    </location>
</feature>
<dbReference type="PANTHER" id="PTHR23185:SF0">
    <property type="entry name" value="PROTEIN VIRILIZER HOMOLOG"/>
    <property type="match status" value="1"/>
</dbReference>
<feature type="compositionally biased region" description="Pro residues" evidence="9">
    <location>
        <begin position="3034"/>
        <end position="3053"/>
    </location>
</feature>
<dbReference type="InterPro" id="IPR011545">
    <property type="entry name" value="DEAD/DEAH_box_helicase_dom"/>
</dbReference>
<gene>
    <name evidence="12" type="ORF">ACJIZ3_023944</name>
</gene>
<dbReference type="InterPro" id="IPR007502">
    <property type="entry name" value="Helicase-assoc_dom"/>
</dbReference>
<keyword evidence="3" id="KW-0378">Hydrolase</keyword>
<dbReference type="Pfam" id="PF07717">
    <property type="entry name" value="OB_NTP_bind"/>
    <property type="match status" value="1"/>
</dbReference>
<keyword evidence="13" id="KW-1185">Reference proteome</keyword>
<dbReference type="InterPro" id="IPR001650">
    <property type="entry name" value="Helicase_C-like"/>
</dbReference>
<dbReference type="InterPro" id="IPR014001">
    <property type="entry name" value="Helicase_ATP-bd"/>
</dbReference>
<evidence type="ECO:0000256" key="7">
    <source>
        <dbReference type="ARBA" id="ARBA00047984"/>
    </source>
</evidence>
<dbReference type="GO" id="GO:0016787">
    <property type="term" value="F:hydrolase activity"/>
    <property type="evidence" value="ECO:0007669"/>
    <property type="project" value="UniProtKB-KW"/>
</dbReference>
<dbReference type="GO" id="GO:0003723">
    <property type="term" value="F:RNA binding"/>
    <property type="evidence" value="ECO:0007669"/>
    <property type="project" value="UniProtKB-KW"/>
</dbReference>
<dbReference type="EMBL" id="JBJXBP010000003">
    <property type="protein sequence ID" value="KAL3839353.1"/>
    <property type="molecule type" value="Genomic_DNA"/>
</dbReference>
<keyword evidence="6" id="KW-0694">RNA-binding</keyword>